<evidence type="ECO:0000259" key="1">
    <source>
        <dbReference type="Pfam" id="PF02470"/>
    </source>
</evidence>
<dbReference type="OrthoDB" id="338143at2"/>
<dbReference type="RefSeq" id="WP_085149865.1">
    <property type="nucleotide sequence ID" value="NZ_AP022612.1"/>
</dbReference>
<accession>A0A7I7Y116</accession>
<dbReference type="InterPro" id="IPR052336">
    <property type="entry name" value="MlaD_Phospholipid_Transporter"/>
</dbReference>
<evidence type="ECO:0000313" key="3">
    <source>
        <dbReference type="EMBL" id="BBZ35335.1"/>
    </source>
</evidence>
<dbReference type="AlphaFoldDB" id="A0A7I7Y116"/>
<gene>
    <name evidence="3" type="ORF">MCNF_39400</name>
</gene>
<feature type="domain" description="Mce/MlaD" evidence="1">
    <location>
        <begin position="37"/>
        <end position="115"/>
    </location>
</feature>
<dbReference type="Pfam" id="PF11887">
    <property type="entry name" value="Mce4_CUP1"/>
    <property type="match status" value="1"/>
</dbReference>
<dbReference type="GO" id="GO:0005576">
    <property type="term" value="C:extracellular region"/>
    <property type="evidence" value="ECO:0007669"/>
    <property type="project" value="TreeGrafter"/>
</dbReference>
<dbReference type="InterPro" id="IPR024516">
    <property type="entry name" value="Mce_C"/>
</dbReference>
<sequence length="348" mass="36881">MTIRWQAWTKVGAFCAAGAASAVLVVNTLSVPVRGSTYTYTAQFSSVEGLSVGNPVTMNGIRIGRVDSIRFANNGQGTARADVELEVKSQYTLTSDVTAAVRYGDMLGARYIALANPGGSIMSVSTDEAPTLLADGGVIPLAQTTPAVDLTALLNGFKPLFDALEPAQVNTLTRGFVETFSGQAQTVTALLTQIATMTSSMEHNEQIFTTLISNVSSLMQSVNVRQPQLEEMLGGLQRLTDTVTGPDGQLELLLDQSNSVLATLAATVTQSGAAYGEAITDLKSMLGVWETTTPEFEGLLGRLPGFADAINRASSYGGFMSLYLCNFTIKIARHEANIFGSRHTEGCL</sequence>
<organism evidence="3 4">
    <name type="scientific">Mycolicibacterium confluentis</name>
    <dbReference type="NCBI Taxonomy" id="28047"/>
    <lineage>
        <taxon>Bacteria</taxon>
        <taxon>Bacillati</taxon>
        <taxon>Actinomycetota</taxon>
        <taxon>Actinomycetes</taxon>
        <taxon>Mycobacteriales</taxon>
        <taxon>Mycobacteriaceae</taxon>
        <taxon>Mycolicibacterium</taxon>
    </lineage>
</organism>
<dbReference type="GO" id="GO:0051701">
    <property type="term" value="P:biological process involved in interaction with host"/>
    <property type="evidence" value="ECO:0007669"/>
    <property type="project" value="TreeGrafter"/>
</dbReference>
<reference evidence="3" key="1">
    <citation type="journal article" date="2019" name="Emerg. Microbes Infect.">
        <title>Comprehensive subspecies identification of 175 nontuberculous mycobacteria species based on 7547 genomic profiles.</title>
        <authorList>
            <person name="Matsumoto Y."/>
            <person name="Kinjo T."/>
            <person name="Motooka D."/>
            <person name="Nabeya D."/>
            <person name="Jung N."/>
            <person name="Uechi K."/>
            <person name="Horii T."/>
            <person name="Iida T."/>
            <person name="Fujita J."/>
            <person name="Nakamura S."/>
        </authorList>
    </citation>
    <scope>NUCLEOTIDE SEQUENCE [LARGE SCALE GENOMIC DNA]</scope>
    <source>
        <strain evidence="3">JCM 13671</strain>
    </source>
</reference>
<evidence type="ECO:0000313" key="4">
    <source>
        <dbReference type="Proteomes" id="UP000466931"/>
    </source>
</evidence>
<dbReference type="Pfam" id="PF02470">
    <property type="entry name" value="MlaD"/>
    <property type="match status" value="1"/>
</dbReference>
<evidence type="ECO:0000259" key="2">
    <source>
        <dbReference type="Pfam" id="PF11887"/>
    </source>
</evidence>
<dbReference type="InterPro" id="IPR003399">
    <property type="entry name" value="Mce/MlaD"/>
</dbReference>
<dbReference type="Proteomes" id="UP000466931">
    <property type="component" value="Chromosome"/>
</dbReference>
<dbReference type="InterPro" id="IPR005693">
    <property type="entry name" value="Mce"/>
</dbReference>
<name>A0A7I7Y116_9MYCO</name>
<reference evidence="3" key="2">
    <citation type="submission" date="2020-02" db="EMBL/GenBank/DDBJ databases">
        <authorList>
            <person name="Matsumoto Y."/>
            <person name="Motooka D."/>
            <person name="Nakamura S."/>
        </authorList>
    </citation>
    <scope>NUCLEOTIDE SEQUENCE</scope>
    <source>
        <strain evidence="3">JCM 13671</strain>
    </source>
</reference>
<dbReference type="PANTHER" id="PTHR33371:SF17">
    <property type="entry name" value="MCE-FAMILY PROTEIN MCE1B"/>
    <property type="match status" value="1"/>
</dbReference>
<protein>
    <submittedName>
        <fullName evidence="3">ABC transporter substrate-binding protein</fullName>
    </submittedName>
</protein>
<proteinExistence type="predicted"/>
<dbReference type="EMBL" id="AP022612">
    <property type="protein sequence ID" value="BBZ35335.1"/>
    <property type="molecule type" value="Genomic_DNA"/>
</dbReference>
<keyword evidence="4" id="KW-1185">Reference proteome</keyword>
<dbReference type="NCBIfam" id="TIGR00996">
    <property type="entry name" value="Mtu_fam_mce"/>
    <property type="match status" value="1"/>
</dbReference>
<feature type="domain" description="Mammalian cell entry C-terminal" evidence="2">
    <location>
        <begin position="132"/>
        <end position="328"/>
    </location>
</feature>
<dbReference type="PANTHER" id="PTHR33371">
    <property type="entry name" value="INTERMEMBRANE PHOSPHOLIPID TRANSPORT SYSTEM BINDING PROTEIN MLAD-RELATED"/>
    <property type="match status" value="1"/>
</dbReference>